<feature type="coiled-coil region" evidence="1">
    <location>
        <begin position="245"/>
        <end position="272"/>
    </location>
</feature>
<comment type="caution">
    <text evidence="3">The sequence shown here is derived from an EMBL/GenBank/DDBJ whole genome shotgun (WGS) entry which is preliminary data.</text>
</comment>
<proteinExistence type="predicted"/>
<feature type="compositionally biased region" description="Polar residues" evidence="2">
    <location>
        <begin position="477"/>
        <end position="493"/>
    </location>
</feature>
<gene>
    <name evidence="3" type="ORF">NQ315_015166</name>
</gene>
<accession>A0AAV8V4X2</accession>
<organism evidence="3 4">
    <name type="scientific">Exocentrus adspersus</name>
    <dbReference type="NCBI Taxonomy" id="1586481"/>
    <lineage>
        <taxon>Eukaryota</taxon>
        <taxon>Metazoa</taxon>
        <taxon>Ecdysozoa</taxon>
        <taxon>Arthropoda</taxon>
        <taxon>Hexapoda</taxon>
        <taxon>Insecta</taxon>
        <taxon>Pterygota</taxon>
        <taxon>Neoptera</taxon>
        <taxon>Endopterygota</taxon>
        <taxon>Coleoptera</taxon>
        <taxon>Polyphaga</taxon>
        <taxon>Cucujiformia</taxon>
        <taxon>Chrysomeloidea</taxon>
        <taxon>Cerambycidae</taxon>
        <taxon>Lamiinae</taxon>
        <taxon>Acanthocinini</taxon>
        <taxon>Exocentrus</taxon>
    </lineage>
</organism>
<dbReference type="EMBL" id="JANEYG010000690">
    <property type="protein sequence ID" value="KAJ8909285.1"/>
    <property type="molecule type" value="Genomic_DNA"/>
</dbReference>
<reference evidence="3 4" key="1">
    <citation type="journal article" date="2023" name="Insect Mol. Biol.">
        <title>Genome sequencing provides insights into the evolution of gene families encoding plant cell wall-degrading enzymes in longhorned beetles.</title>
        <authorList>
            <person name="Shin N.R."/>
            <person name="Okamura Y."/>
            <person name="Kirsch R."/>
            <person name="Pauchet Y."/>
        </authorList>
    </citation>
    <scope>NUCLEOTIDE SEQUENCE [LARGE SCALE GENOMIC DNA]</scope>
    <source>
        <strain evidence="3">EAD_L_NR</strain>
    </source>
</reference>
<evidence type="ECO:0000256" key="2">
    <source>
        <dbReference type="SAM" id="MobiDB-lite"/>
    </source>
</evidence>
<sequence length="664" mass="79624">MSGRGRKAKCNKEENQEEIRTEETQEDRPTDEGAVEGAEQETEPKSEEKEGWQNMIIAVLENMNKKMDEVERKRKEEEMEKEKIVMEQAKEMEKRRRDEAERLERSIKGNIQNIEKKVEENTECVKGNIKNFGEVIEQKMREFKEDIKKEQQNWRTEMEKEIHHIGKITQEICDQMKEQEKNCQAKKEEVIKEVRHMTKEIKERQDTLQNNFEILDNIIQQDREAINKVKEEMKKGINTGDMKENQENRQMIERLQEEWKQVQKRTKGQETKYITCQGDRNKHKFEGNVSKLHPEVFIKTMERRLKEVEEPEEMKEILRENLDKVALTWFIGKEKEMDNFETFKELFIQHFWSETQQTIVREQLYFGKYNEKLPDSLTVYAMKLYARAQYLKPAMEESEIVLYLSRHYKPEVAETIAIQNIKKMEQLYNYLGRIERNMKGQNMKNQDVRYNENRYSNKREINVSNKYDSDDTDNRGRNFQRQGPYNDNTKYPQNFNNHNRNRTNVNEHNYNRDNFRQGQQNNGYNYNQQRNFGNNNYNRFNTDNNRNNYNRFNNDNRTNNYNRCDNDNGREYKGNFHNNGTGVDRNAGQQNGQGQGNQYQAQGRQRQVNLQSIDRQTQSLDREYENGQSGTYTGNQQNTYTTATIHKHNSNPDMYIQSADNQNF</sequence>
<feature type="compositionally biased region" description="Basic and acidic residues" evidence="2">
    <location>
        <begin position="458"/>
        <end position="476"/>
    </location>
</feature>
<feature type="coiled-coil region" evidence="1">
    <location>
        <begin position="60"/>
        <end position="193"/>
    </location>
</feature>
<feature type="region of interest" description="Disordered" evidence="2">
    <location>
        <begin position="1"/>
        <end position="54"/>
    </location>
</feature>
<feature type="region of interest" description="Disordered" evidence="2">
    <location>
        <begin position="549"/>
        <end position="609"/>
    </location>
</feature>
<feature type="compositionally biased region" description="Low complexity" evidence="2">
    <location>
        <begin position="549"/>
        <end position="563"/>
    </location>
</feature>
<feature type="compositionally biased region" description="Basic and acidic residues" evidence="2">
    <location>
        <begin position="564"/>
        <end position="574"/>
    </location>
</feature>
<evidence type="ECO:0000256" key="1">
    <source>
        <dbReference type="SAM" id="Coils"/>
    </source>
</evidence>
<name>A0AAV8V4X2_9CUCU</name>
<protein>
    <submittedName>
        <fullName evidence="3">Uncharacterized protein</fullName>
    </submittedName>
</protein>
<evidence type="ECO:0000313" key="4">
    <source>
        <dbReference type="Proteomes" id="UP001159042"/>
    </source>
</evidence>
<feature type="compositionally biased region" description="Basic and acidic residues" evidence="2">
    <location>
        <begin position="10"/>
        <end position="31"/>
    </location>
</feature>
<feature type="region of interest" description="Disordered" evidence="2">
    <location>
        <begin position="458"/>
        <end position="502"/>
    </location>
</feature>
<dbReference type="Proteomes" id="UP001159042">
    <property type="component" value="Unassembled WGS sequence"/>
</dbReference>
<evidence type="ECO:0000313" key="3">
    <source>
        <dbReference type="EMBL" id="KAJ8909285.1"/>
    </source>
</evidence>
<dbReference type="AlphaFoldDB" id="A0AAV8V4X2"/>
<keyword evidence="1" id="KW-0175">Coiled coil</keyword>
<keyword evidence="4" id="KW-1185">Reference proteome</keyword>
<feature type="compositionally biased region" description="Basic and acidic residues" evidence="2">
    <location>
        <begin position="42"/>
        <end position="51"/>
    </location>
</feature>
<feature type="compositionally biased region" description="Low complexity" evidence="2">
    <location>
        <begin position="585"/>
        <end position="607"/>
    </location>
</feature>